<dbReference type="SUPFAM" id="SSF88697">
    <property type="entry name" value="PUA domain-like"/>
    <property type="match status" value="1"/>
</dbReference>
<evidence type="ECO:0000259" key="1">
    <source>
        <dbReference type="Pfam" id="PF01878"/>
    </source>
</evidence>
<dbReference type="InterPro" id="IPR015947">
    <property type="entry name" value="PUA-like_sf"/>
</dbReference>
<dbReference type="InterPro" id="IPR047197">
    <property type="entry name" value="THYN1-like_EVE"/>
</dbReference>
<dbReference type="AlphaFoldDB" id="A0A6L5Z3L7"/>
<dbReference type="InterPro" id="IPR002740">
    <property type="entry name" value="EVE_domain"/>
</dbReference>
<dbReference type="InterPro" id="IPR052181">
    <property type="entry name" value="5hmC_binding"/>
</dbReference>
<reference evidence="2 3" key="1">
    <citation type="submission" date="2019-10" db="EMBL/GenBank/DDBJ databases">
        <title>Cognatihalovulum marinum gen. nov. sp. nov., a new member of the family Rhodobacteraceae isolated from deep seawater of the Northwest Indian Ocean.</title>
        <authorList>
            <person name="Ruan C."/>
            <person name="Wang J."/>
            <person name="Zheng X."/>
            <person name="Song L."/>
            <person name="Zhu Y."/>
            <person name="Huang Y."/>
            <person name="Lu Z."/>
            <person name="Du W."/>
            <person name="Huang L."/>
            <person name="Dai X."/>
        </authorList>
    </citation>
    <scope>NUCLEOTIDE SEQUENCE [LARGE SCALE GENOMIC DNA]</scope>
    <source>
        <strain evidence="2 3">2CG4</strain>
    </source>
</reference>
<comment type="caution">
    <text evidence="2">The sequence shown here is derived from an EMBL/GenBank/DDBJ whole genome shotgun (WGS) entry which is preliminary data.</text>
</comment>
<protein>
    <submittedName>
        <fullName evidence="2">EVE domain-containing protein</fullName>
    </submittedName>
</protein>
<dbReference type="PANTHER" id="PTHR14087">
    <property type="entry name" value="THYMOCYTE NUCLEAR PROTEIN 1"/>
    <property type="match status" value="1"/>
</dbReference>
<dbReference type="RefSeq" id="WP_154448086.1">
    <property type="nucleotide sequence ID" value="NZ_WIND01000016.1"/>
</dbReference>
<dbReference type="Proteomes" id="UP000474957">
    <property type="component" value="Unassembled WGS sequence"/>
</dbReference>
<evidence type="ECO:0000313" key="3">
    <source>
        <dbReference type="Proteomes" id="UP000474957"/>
    </source>
</evidence>
<proteinExistence type="predicted"/>
<dbReference type="Gene3D" id="3.10.590.10">
    <property type="entry name" value="ph1033 like domains"/>
    <property type="match status" value="1"/>
</dbReference>
<organism evidence="2 3">
    <name type="scientific">Halovulum marinum</name>
    <dbReference type="NCBI Taxonomy" id="2662447"/>
    <lineage>
        <taxon>Bacteria</taxon>
        <taxon>Pseudomonadati</taxon>
        <taxon>Pseudomonadota</taxon>
        <taxon>Alphaproteobacteria</taxon>
        <taxon>Rhodobacterales</taxon>
        <taxon>Paracoccaceae</taxon>
        <taxon>Halovulum</taxon>
    </lineage>
</organism>
<feature type="domain" description="EVE" evidence="1">
    <location>
        <begin position="2"/>
        <end position="134"/>
    </location>
</feature>
<name>A0A6L5Z3L7_9RHOB</name>
<dbReference type="Pfam" id="PF01878">
    <property type="entry name" value="EVE"/>
    <property type="match status" value="1"/>
</dbReference>
<dbReference type="PANTHER" id="PTHR14087:SF7">
    <property type="entry name" value="THYMOCYTE NUCLEAR PROTEIN 1"/>
    <property type="match status" value="1"/>
</dbReference>
<keyword evidence="3" id="KW-1185">Reference proteome</keyword>
<dbReference type="CDD" id="cd21133">
    <property type="entry name" value="EVE"/>
    <property type="match status" value="1"/>
</dbReference>
<evidence type="ECO:0000313" key="2">
    <source>
        <dbReference type="EMBL" id="MSU91191.1"/>
    </source>
</evidence>
<gene>
    <name evidence="2" type="ORF">GE300_16525</name>
</gene>
<dbReference type="EMBL" id="WIND01000016">
    <property type="protein sequence ID" value="MSU91191.1"/>
    <property type="molecule type" value="Genomic_DNA"/>
</dbReference>
<accession>A0A6L5Z3L7</accession>
<sequence>MRYWLFKSEPGTWGWDDQVARGDAGEEWDGVRNYQARNNMREMKLGDRGFFYHSLKEKRIVGVVEVIAEAHPDSSTEDPRWECVDIRAVGPMPTPVTLDDCKAEPALADMVLVNNTRLSVQPVTEAEWNTVCAMGGWQGD</sequence>